<evidence type="ECO:0000313" key="9">
    <source>
        <dbReference type="Proteomes" id="UP000694546"/>
    </source>
</evidence>
<evidence type="ECO:0000256" key="2">
    <source>
        <dbReference type="ARBA" id="ARBA00022705"/>
    </source>
</evidence>
<dbReference type="GO" id="GO:0007064">
    <property type="term" value="P:mitotic sister chromatid cohesion"/>
    <property type="evidence" value="ECO:0007669"/>
    <property type="project" value="InterPro"/>
</dbReference>
<evidence type="ECO:0000256" key="7">
    <source>
        <dbReference type="SAM" id="MobiDB-lite"/>
    </source>
</evidence>
<dbReference type="KEGG" id="gmh:115550699"/>
<evidence type="ECO:0000256" key="1">
    <source>
        <dbReference type="ARBA" id="ARBA00004123"/>
    </source>
</evidence>
<dbReference type="RefSeq" id="XP_030221826.1">
    <property type="nucleotide sequence ID" value="XM_030365966.1"/>
</dbReference>
<dbReference type="GO" id="GO:0006260">
    <property type="term" value="P:DNA replication"/>
    <property type="evidence" value="ECO:0007669"/>
    <property type="project" value="UniProtKB-KW"/>
</dbReference>
<dbReference type="PANTHER" id="PTHR28605:SF1">
    <property type="entry name" value="CHROMOSOME TRANSMISSION FIDELITY FACTOR 8"/>
    <property type="match status" value="1"/>
</dbReference>
<feature type="region of interest" description="Disordered" evidence="7">
    <location>
        <begin position="81"/>
        <end position="104"/>
    </location>
</feature>
<organism evidence="8 9">
    <name type="scientific">Gadus morhua</name>
    <name type="common">Atlantic cod</name>
    <dbReference type="NCBI Taxonomy" id="8049"/>
    <lineage>
        <taxon>Eukaryota</taxon>
        <taxon>Metazoa</taxon>
        <taxon>Chordata</taxon>
        <taxon>Craniata</taxon>
        <taxon>Vertebrata</taxon>
        <taxon>Euteleostomi</taxon>
        <taxon>Actinopterygii</taxon>
        <taxon>Neopterygii</taxon>
        <taxon>Teleostei</taxon>
        <taxon>Neoteleostei</taxon>
        <taxon>Acanthomorphata</taxon>
        <taxon>Zeiogadaria</taxon>
        <taxon>Gadariae</taxon>
        <taxon>Gadiformes</taxon>
        <taxon>Gadoidei</taxon>
        <taxon>Gadidae</taxon>
        <taxon>Gadus</taxon>
    </lineage>
</organism>
<keyword evidence="5" id="KW-0131">Cell cycle</keyword>
<dbReference type="CTD" id="54921"/>
<keyword evidence="3" id="KW-0238">DNA-binding</keyword>
<dbReference type="GO" id="GO:0031390">
    <property type="term" value="C:Ctf18 RFC-like complex"/>
    <property type="evidence" value="ECO:0007669"/>
    <property type="project" value="InterPro"/>
</dbReference>
<feature type="compositionally biased region" description="Polar residues" evidence="7">
    <location>
        <begin position="91"/>
        <end position="104"/>
    </location>
</feature>
<dbReference type="GO" id="GO:0003677">
    <property type="term" value="F:DNA binding"/>
    <property type="evidence" value="ECO:0007669"/>
    <property type="project" value="UniProtKB-KW"/>
</dbReference>
<keyword evidence="4" id="KW-0539">Nucleus</keyword>
<dbReference type="PANTHER" id="PTHR28605">
    <property type="entry name" value="CTF8, CHROMOSOME TRANSMISSION FIDELITY FACTOR 8 HOMOLOG (S. CEREVISIAE)"/>
    <property type="match status" value="1"/>
</dbReference>
<reference evidence="8" key="1">
    <citation type="submission" date="2025-08" db="UniProtKB">
        <authorList>
            <consortium name="Ensembl"/>
        </authorList>
    </citation>
    <scope>IDENTIFICATION</scope>
</reference>
<evidence type="ECO:0000313" key="8">
    <source>
        <dbReference type="Ensembl" id="ENSGMOP00000005676.2"/>
    </source>
</evidence>
<evidence type="ECO:0000256" key="4">
    <source>
        <dbReference type="ARBA" id="ARBA00023242"/>
    </source>
</evidence>
<sequence length="135" mass="14515">MVQIVIRSSVGSGAAAEWLLVELQGEVVSRQNSGLAGNAMGDLLYTKEGIPVLIVGHHILYGKVVKLEKPFAVLTKLPGHAQDAASHDDNNQVPMETDSQGDPSCTSYSVTALIKKKLIFKTRPKPIITNVPKKV</sequence>
<name>A0A8C4Z630_GADMO</name>
<dbReference type="OrthoDB" id="121932at2759"/>
<dbReference type="Ensembl" id="ENSGMOT00000005844.2">
    <property type="protein sequence ID" value="ENSGMOP00000005676.2"/>
    <property type="gene ID" value="ENSGMOG00000005356.2"/>
</dbReference>
<gene>
    <name evidence="8" type="primary">CHTF8</name>
    <name evidence="8" type="synonym">chtf8</name>
</gene>
<dbReference type="GeneTree" id="ENSGT00400000025006"/>
<keyword evidence="2" id="KW-0235">DNA replication</keyword>
<proteinExistence type="inferred from homology"/>
<comment type="similarity">
    <text evidence="6">Belongs to the CTF8 family.</text>
</comment>
<protein>
    <submittedName>
        <fullName evidence="8">CTF8, chromosome transmission fidelity factor 8 homolog (S. cerevisiae)</fullName>
    </submittedName>
</protein>
<dbReference type="OMA" id="TNVPKPC"/>
<dbReference type="GeneID" id="115550699"/>
<dbReference type="InterPro" id="IPR018607">
    <property type="entry name" value="Ctf8"/>
</dbReference>
<accession>A0A8C4Z630</accession>
<dbReference type="Proteomes" id="UP000694546">
    <property type="component" value="Chromosome 9"/>
</dbReference>
<evidence type="ECO:0000256" key="3">
    <source>
        <dbReference type="ARBA" id="ARBA00023125"/>
    </source>
</evidence>
<reference evidence="8" key="2">
    <citation type="submission" date="2025-09" db="UniProtKB">
        <authorList>
            <consortium name="Ensembl"/>
        </authorList>
    </citation>
    <scope>IDENTIFICATION</scope>
</reference>
<comment type="subcellular location">
    <subcellularLocation>
        <location evidence="1">Nucleus</location>
    </subcellularLocation>
</comment>
<dbReference type="Pfam" id="PF09696">
    <property type="entry name" value="Ctf8"/>
    <property type="match status" value="1"/>
</dbReference>
<evidence type="ECO:0000256" key="6">
    <source>
        <dbReference type="ARBA" id="ARBA00038447"/>
    </source>
</evidence>
<evidence type="ECO:0000256" key="5">
    <source>
        <dbReference type="ARBA" id="ARBA00023306"/>
    </source>
</evidence>
<keyword evidence="9" id="KW-1185">Reference proteome</keyword>
<dbReference type="AlphaFoldDB" id="A0A8C4Z630"/>